<evidence type="ECO:0000313" key="2">
    <source>
        <dbReference type="Proteomes" id="UP000318288"/>
    </source>
</evidence>
<accession>A0A5C6EU03</accession>
<organism evidence="1 2">
    <name type="scientific">Rubripirellula tenax</name>
    <dbReference type="NCBI Taxonomy" id="2528015"/>
    <lineage>
        <taxon>Bacteria</taxon>
        <taxon>Pseudomonadati</taxon>
        <taxon>Planctomycetota</taxon>
        <taxon>Planctomycetia</taxon>
        <taxon>Pirellulales</taxon>
        <taxon>Pirellulaceae</taxon>
        <taxon>Rubripirellula</taxon>
    </lineage>
</organism>
<protein>
    <submittedName>
        <fullName evidence="1">Uncharacterized protein</fullName>
    </submittedName>
</protein>
<comment type="caution">
    <text evidence="1">The sequence shown here is derived from an EMBL/GenBank/DDBJ whole genome shotgun (WGS) entry which is preliminary data.</text>
</comment>
<sequence>MAQSNVRLFRKVPSGQFAGQGDINIISVDVNRRPVDADGSATLQFKFDRAVPWRTAAGVPRQKRPIDDVATAGRDRGVVAHVKTRCGVVGERVGDGDIAGGGDRCEARSHAIDDHVFDCKVSAAIRSNAAFRTRKLDVVLDGISPPRMTVLLILRPIDHVLRRKKLSGDRAVLQCRIGHLGAGEKTVTERLHGQIQVVDDGIGRIVNVQPRSLAVTEVGLLTLRRSFAKRIAESVVFRMRSSGDNRCTVDRVVVARQLDVLSSPVGVALCRRIGVQSNVFADQCQASQQVVAATKNDEVNATAVSQTASEASELAGVGPDCRPGQVEGIPVAKKFHELRFDRSGRCVQVIAVDPIGARCHNARHRVRVAAGRAQCHRGVVDQFG</sequence>
<gene>
    <name evidence="1" type="ORF">Poly51_43800</name>
</gene>
<name>A0A5C6EU03_9BACT</name>
<dbReference type="EMBL" id="SJPW01000005">
    <property type="protein sequence ID" value="TWU51086.1"/>
    <property type="molecule type" value="Genomic_DNA"/>
</dbReference>
<dbReference type="Proteomes" id="UP000318288">
    <property type="component" value="Unassembled WGS sequence"/>
</dbReference>
<dbReference type="AlphaFoldDB" id="A0A5C6EU03"/>
<reference evidence="1 2" key="1">
    <citation type="submission" date="2019-02" db="EMBL/GenBank/DDBJ databases">
        <title>Deep-cultivation of Planctomycetes and their phenomic and genomic characterization uncovers novel biology.</title>
        <authorList>
            <person name="Wiegand S."/>
            <person name="Jogler M."/>
            <person name="Boedeker C."/>
            <person name="Pinto D."/>
            <person name="Vollmers J."/>
            <person name="Rivas-Marin E."/>
            <person name="Kohn T."/>
            <person name="Peeters S.H."/>
            <person name="Heuer A."/>
            <person name="Rast P."/>
            <person name="Oberbeckmann S."/>
            <person name="Bunk B."/>
            <person name="Jeske O."/>
            <person name="Meyerdierks A."/>
            <person name="Storesund J.E."/>
            <person name="Kallscheuer N."/>
            <person name="Luecker S."/>
            <person name="Lage O.M."/>
            <person name="Pohl T."/>
            <person name="Merkel B.J."/>
            <person name="Hornburger P."/>
            <person name="Mueller R.-W."/>
            <person name="Bruemmer F."/>
            <person name="Labrenz M."/>
            <person name="Spormann A.M."/>
            <person name="Op Den Camp H."/>
            <person name="Overmann J."/>
            <person name="Amann R."/>
            <person name="Jetten M.S.M."/>
            <person name="Mascher T."/>
            <person name="Medema M.H."/>
            <person name="Devos D.P."/>
            <person name="Kaster A.-K."/>
            <person name="Ovreas L."/>
            <person name="Rohde M."/>
            <person name="Galperin M.Y."/>
            <person name="Jogler C."/>
        </authorList>
    </citation>
    <scope>NUCLEOTIDE SEQUENCE [LARGE SCALE GENOMIC DNA]</scope>
    <source>
        <strain evidence="1 2">Poly51</strain>
    </source>
</reference>
<keyword evidence="2" id="KW-1185">Reference proteome</keyword>
<evidence type="ECO:0000313" key="1">
    <source>
        <dbReference type="EMBL" id="TWU51086.1"/>
    </source>
</evidence>
<proteinExistence type="predicted"/>